<evidence type="ECO:0000256" key="6">
    <source>
        <dbReference type="ARBA" id="ARBA00032446"/>
    </source>
</evidence>
<dbReference type="InterPro" id="IPR043129">
    <property type="entry name" value="ATPase_NBD"/>
</dbReference>
<dbReference type="InterPro" id="IPR000905">
    <property type="entry name" value="Gcp-like_dom"/>
</dbReference>
<organism evidence="9 10">
    <name type="scientific">Vibrio europaeus</name>
    <dbReference type="NCBI Taxonomy" id="300876"/>
    <lineage>
        <taxon>Bacteria</taxon>
        <taxon>Pseudomonadati</taxon>
        <taxon>Pseudomonadota</taxon>
        <taxon>Gammaproteobacteria</taxon>
        <taxon>Vibrionales</taxon>
        <taxon>Vibrionaceae</taxon>
        <taxon>Vibrio</taxon>
        <taxon>Vibrio oreintalis group</taxon>
    </lineage>
</organism>
<evidence type="ECO:0000313" key="10">
    <source>
        <dbReference type="Proteomes" id="UP000094761"/>
    </source>
</evidence>
<comment type="similarity">
    <text evidence="2">Belongs to the KAE1 / TsaD family. TsaB subfamily.</text>
</comment>
<name>A0A178JHC7_9VIBR</name>
<dbReference type="CDD" id="cd24032">
    <property type="entry name" value="ASKHA_NBD_TsaB"/>
    <property type="match status" value="1"/>
</dbReference>
<dbReference type="OrthoDB" id="9809995at2"/>
<evidence type="ECO:0000256" key="5">
    <source>
        <dbReference type="ARBA" id="ARBA00022694"/>
    </source>
</evidence>
<dbReference type="GeneID" id="78075491"/>
<evidence type="ECO:0000256" key="1">
    <source>
        <dbReference type="ARBA" id="ARBA00004496"/>
    </source>
</evidence>
<dbReference type="GO" id="GO:0002949">
    <property type="term" value="P:tRNA threonylcarbamoyladenosine modification"/>
    <property type="evidence" value="ECO:0007669"/>
    <property type="project" value="InterPro"/>
</dbReference>
<evidence type="ECO:0000256" key="2">
    <source>
        <dbReference type="ARBA" id="ARBA00010493"/>
    </source>
</evidence>
<dbReference type="NCBIfam" id="TIGR03725">
    <property type="entry name" value="T6A_YeaZ"/>
    <property type="match status" value="1"/>
</dbReference>
<gene>
    <name evidence="8" type="primary">tsaB</name>
    <name evidence="9" type="ORF">AZ468_07310</name>
    <name evidence="8" type="ORF">OPW20_14870</name>
</gene>
<dbReference type="Pfam" id="PF00814">
    <property type="entry name" value="TsaD"/>
    <property type="match status" value="1"/>
</dbReference>
<feature type="domain" description="Gcp-like" evidence="7">
    <location>
        <begin position="30"/>
        <end position="227"/>
    </location>
</feature>
<keyword evidence="5" id="KW-0819">tRNA processing</keyword>
<sequence length="233" mass="25167">MSVKILALDTATENCSVALLVDDKVYVRSEVAPRDHTKKVLPMVDEVLKEAGVNLTELDALAFGRGPGSFTGVRIGIGIAQGLAFGADLPMIGVSTLEAMAQGVNRKHGVSHVATAIDARMSEVYWGRFTRQEDGTWHAVDAECVTPPQMISDNSAADDQQWLTAGTGWDAYSEQLAGVKFTTEKSDVLFPDAEDIVQLAKFELAKGNTVDAEEASPVYLRDTVAWKKLPGRE</sequence>
<keyword evidence="11" id="KW-1185">Reference proteome</keyword>
<dbReference type="RefSeq" id="WP_069666807.1">
    <property type="nucleotide sequence ID" value="NZ_JAPFIM010000026.1"/>
</dbReference>
<keyword evidence="8" id="KW-0808">Transferase</keyword>
<dbReference type="AlphaFoldDB" id="A0A178JHC7"/>
<comment type="caution">
    <text evidence="9">The sequence shown here is derived from an EMBL/GenBank/DDBJ whole genome shotgun (WGS) entry which is preliminary data.</text>
</comment>
<evidence type="ECO:0000313" key="11">
    <source>
        <dbReference type="Proteomes" id="UP001150001"/>
    </source>
</evidence>
<comment type="subcellular location">
    <subcellularLocation>
        <location evidence="1">Cytoplasm</location>
    </subcellularLocation>
</comment>
<dbReference type="Proteomes" id="UP000094761">
    <property type="component" value="Unassembled WGS sequence"/>
</dbReference>
<evidence type="ECO:0000256" key="3">
    <source>
        <dbReference type="ARBA" id="ARBA00019012"/>
    </source>
</evidence>
<reference evidence="8" key="2">
    <citation type="submission" date="2022-11" db="EMBL/GenBank/DDBJ databases">
        <title>Role of the vibriolysin VemA secreted by the emergent pathogen Vibrio europaeus in the colonization of Manila clam mucus.</title>
        <authorList>
            <person name="Martinez C."/>
            <person name="Rodriguez S."/>
            <person name="Vences A."/>
            <person name="Barja J.L."/>
            <person name="Toranzo A.E."/>
            <person name="Dubert J."/>
        </authorList>
    </citation>
    <scope>NUCLEOTIDE SEQUENCE</scope>
    <source>
        <strain evidence="8">3454</strain>
    </source>
</reference>
<dbReference type="InterPro" id="IPR022496">
    <property type="entry name" value="T6A_TsaB"/>
</dbReference>
<evidence type="ECO:0000259" key="7">
    <source>
        <dbReference type="Pfam" id="PF00814"/>
    </source>
</evidence>
<evidence type="ECO:0000256" key="4">
    <source>
        <dbReference type="ARBA" id="ARBA00022490"/>
    </source>
</evidence>
<protein>
    <recommendedName>
        <fullName evidence="3">tRNA threonylcarbamoyladenosine biosynthesis protein TsaB</fullName>
    </recommendedName>
    <alternativeName>
        <fullName evidence="6">t(6)A37 threonylcarbamoyladenosine biosynthesis protein TsaB</fullName>
    </alternativeName>
</protein>
<dbReference type="SUPFAM" id="SSF53067">
    <property type="entry name" value="Actin-like ATPase domain"/>
    <property type="match status" value="2"/>
</dbReference>
<evidence type="ECO:0000313" key="8">
    <source>
        <dbReference type="EMBL" id="MDC5741351.1"/>
    </source>
</evidence>
<dbReference type="GO" id="GO:0005829">
    <property type="term" value="C:cytosol"/>
    <property type="evidence" value="ECO:0007669"/>
    <property type="project" value="TreeGrafter"/>
</dbReference>
<dbReference type="Gene3D" id="3.30.420.40">
    <property type="match status" value="2"/>
</dbReference>
<dbReference type="GO" id="GO:0016746">
    <property type="term" value="F:acyltransferase activity"/>
    <property type="evidence" value="ECO:0007669"/>
    <property type="project" value="UniProtKB-KW"/>
</dbReference>
<dbReference type="Proteomes" id="UP001150001">
    <property type="component" value="Unassembled WGS sequence"/>
</dbReference>
<dbReference type="EMBL" id="JAPFIT010000018">
    <property type="protein sequence ID" value="MDC5741351.1"/>
    <property type="molecule type" value="Genomic_DNA"/>
</dbReference>
<proteinExistence type="inferred from homology"/>
<dbReference type="EMBL" id="LUAX01000001">
    <property type="protein sequence ID" value="OAN00929.1"/>
    <property type="molecule type" value="Genomic_DNA"/>
</dbReference>
<dbReference type="PANTHER" id="PTHR11735:SF11">
    <property type="entry name" value="TRNA THREONYLCARBAMOYLADENOSINE BIOSYNTHESIS PROTEIN TSAB"/>
    <property type="match status" value="1"/>
</dbReference>
<keyword evidence="4" id="KW-0963">Cytoplasm</keyword>
<dbReference type="PANTHER" id="PTHR11735">
    <property type="entry name" value="TRNA N6-ADENOSINE THREONYLCARBAMOYLTRANSFERASE"/>
    <property type="match status" value="1"/>
</dbReference>
<evidence type="ECO:0000313" key="9">
    <source>
        <dbReference type="EMBL" id="OAN00929.1"/>
    </source>
</evidence>
<keyword evidence="8" id="KW-0012">Acyltransferase</keyword>
<accession>A0A178JHC7</accession>
<dbReference type="FunFam" id="3.30.420.40:FF:000097">
    <property type="entry name" value="tRNA threonylcarbamoyladenosine biosynthesis protein TsaB"/>
    <property type="match status" value="1"/>
</dbReference>
<reference evidence="9 10" key="1">
    <citation type="submission" date="2016-03" db="EMBL/GenBank/DDBJ databases">
        <title>Draft genome sequence of the Vibrio tubiashii subs. europaeus.</title>
        <authorList>
            <person name="Spinard E."/>
            <person name="Dubert J."/>
            <person name="Nelson D.R."/>
            <person name="Barja J.L."/>
        </authorList>
    </citation>
    <scope>NUCLEOTIDE SEQUENCE [LARGE SCALE GENOMIC DNA]</scope>
    <source>
        <strain evidence="10">PP-638</strain>
        <strain evidence="9">PP2-638</strain>
    </source>
</reference>